<accession>A0A940NK00</accession>
<dbReference type="SUPFAM" id="SSF50156">
    <property type="entry name" value="PDZ domain-like"/>
    <property type="match status" value="1"/>
</dbReference>
<evidence type="ECO:0000256" key="3">
    <source>
        <dbReference type="ARBA" id="ARBA00022801"/>
    </source>
</evidence>
<dbReference type="InterPro" id="IPR005151">
    <property type="entry name" value="Tail-specific_protease"/>
</dbReference>
<dbReference type="CDD" id="cd06782">
    <property type="entry name" value="cpPDZ_CPP-like"/>
    <property type="match status" value="1"/>
</dbReference>
<dbReference type="SUPFAM" id="SSF52096">
    <property type="entry name" value="ClpP/crotonase"/>
    <property type="match status" value="1"/>
</dbReference>
<evidence type="ECO:0000256" key="4">
    <source>
        <dbReference type="ARBA" id="ARBA00022825"/>
    </source>
</evidence>
<dbReference type="PANTHER" id="PTHR32060:SF29">
    <property type="entry name" value="CARBOXY-TERMINAL PROCESSING PROTEASE CTPB"/>
    <property type="match status" value="1"/>
</dbReference>
<evidence type="ECO:0000256" key="1">
    <source>
        <dbReference type="ARBA" id="ARBA00009179"/>
    </source>
</evidence>
<organism evidence="7 8">
    <name type="scientific">Gottfriedia endophytica</name>
    <dbReference type="NCBI Taxonomy" id="2820819"/>
    <lineage>
        <taxon>Bacteria</taxon>
        <taxon>Bacillati</taxon>
        <taxon>Bacillota</taxon>
        <taxon>Bacilli</taxon>
        <taxon>Bacillales</taxon>
        <taxon>Bacillaceae</taxon>
        <taxon>Gottfriedia</taxon>
    </lineage>
</organism>
<evidence type="ECO:0000313" key="8">
    <source>
        <dbReference type="Proteomes" id="UP000682134"/>
    </source>
</evidence>
<dbReference type="NCBIfam" id="TIGR00225">
    <property type="entry name" value="prc"/>
    <property type="match status" value="1"/>
</dbReference>
<protein>
    <submittedName>
        <fullName evidence="7">PDZ domain-containing protein</fullName>
    </submittedName>
</protein>
<dbReference type="InterPro" id="IPR055210">
    <property type="entry name" value="CtpA/B_N"/>
</dbReference>
<reference evidence="7" key="1">
    <citation type="submission" date="2021-04" db="EMBL/GenBank/DDBJ databases">
        <title>Genome seq and assembly of Bacillus sp.</title>
        <authorList>
            <person name="Chhetri G."/>
        </authorList>
    </citation>
    <scope>NUCLEOTIDE SEQUENCE</scope>
    <source>
        <strain evidence="7">RG28</strain>
    </source>
</reference>
<dbReference type="SUPFAM" id="SSF47090">
    <property type="entry name" value="PGBD-like"/>
    <property type="match status" value="1"/>
</dbReference>
<dbReference type="SMART" id="SM00245">
    <property type="entry name" value="TSPc"/>
    <property type="match status" value="1"/>
</dbReference>
<sequence>MNRKITALIATATFVTGIGVGAFGIGELGNKGLALVSSDKAVLASEDGNIRKIREAYEIIANKYVKKMDPNKLTEGAIQGMVSTLNDPFSSYMDVSTAKEFKDSLGSSFEGIGAEVSKDGDHLVIVSPIKNSPAEKAGLRPKDEILSVDGKSVQGLSQYDAVLKIRGKKGTTVTLEIKRPGVQNPIKFNIKRDEIPMYTVFSSVKTVNNKKIGYIHITSFSENTANEFKKELAKLEDQHIQGLTIDVRGNPGGYLQAVQGVLGELVTKDHPYLQVEDRNGEREKFYTKLTAKKPYPIDVLIDKGSASAAEILAAGLSEAQGYKLIGEKSFGKGTVQSTLDFKDGSNIKLTQFKWLTPDGHWIHKKGIKPDVAVKEPDYYYVTPVDTTKTYQFDDNNPDIKQAQIMLKGLGFDPGREDGYFNKQTETAVMDFQKSANVTVNGKLDRLTDEKLESKIIEKIRDEKTDTQLQEALDLVAK</sequence>
<evidence type="ECO:0000256" key="5">
    <source>
        <dbReference type="RuleBase" id="RU004404"/>
    </source>
</evidence>
<keyword evidence="2 5" id="KW-0645">Protease</keyword>
<dbReference type="Gene3D" id="2.30.42.10">
    <property type="match status" value="1"/>
</dbReference>
<keyword evidence="4 5" id="KW-0720">Serine protease</keyword>
<dbReference type="GO" id="GO:0004175">
    <property type="term" value="F:endopeptidase activity"/>
    <property type="evidence" value="ECO:0007669"/>
    <property type="project" value="TreeGrafter"/>
</dbReference>
<dbReference type="Gene3D" id="3.90.226.10">
    <property type="entry name" value="2-enoyl-CoA Hydratase, Chain A, domain 1"/>
    <property type="match status" value="1"/>
</dbReference>
<dbReference type="Pfam" id="PF03572">
    <property type="entry name" value="Peptidase_S41"/>
    <property type="match status" value="1"/>
</dbReference>
<dbReference type="InterPro" id="IPR029045">
    <property type="entry name" value="ClpP/crotonase-like_dom_sf"/>
</dbReference>
<comment type="similarity">
    <text evidence="1 5">Belongs to the peptidase S41A family.</text>
</comment>
<dbReference type="SMART" id="SM00228">
    <property type="entry name" value="PDZ"/>
    <property type="match status" value="1"/>
</dbReference>
<dbReference type="Pfam" id="PF01471">
    <property type="entry name" value="PG_binding_1"/>
    <property type="match status" value="1"/>
</dbReference>
<dbReference type="GO" id="GO:0006508">
    <property type="term" value="P:proteolysis"/>
    <property type="evidence" value="ECO:0007669"/>
    <property type="project" value="UniProtKB-KW"/>
</dbReference>
<proteinExistence type="inferred from homology"/>
<dbReference type="Gene3D" id="3.30.750.44">
    <property type="match status" value="1"/>
</dbReference>
<dbReference type="Pfam" id="PF13180">
    <property type="entry name" value="PDZ_2"/>
    <property type="match status" value="1"/>
</dbReference>
<evidence type="ECO:0000259" key="6">
    <source>
        <dbReference type="PROSITE" id="PS50106"/>
    </source>
</evidence>
<evidence type="ECO:0000256" key="2">
    <source>
        <dbReference type="ARBA" id="ARBA00022670"/>
    </source>
</evidence>
<gene>
    <name evidence="7" type="ORF">J5Y03_16270</name>
</gene>
<dbReference type="InterPro" id="IPR036365">
    <property type="entry name" value="PGBD-like_sf"/>
</dbReference>
<dbReference type="PANTHER" id="PTHR32060">
    <property type="entry name" value="TAIL-SPECIFIC PROTEASE"/>
    <property type="match status" value="1"/>
</dbReference>
<dbReference type="InterPro" id="IPR036034">
    <property type="entry name" value="PDZ_sf"/>
</dbReference>
<dbReference type="GO" id="GO:0030288">
    <property type="term" value="C:outer membrane-bounded periplasmic space"/>
    <property type="evidence" value="ECO:0007669"/>
    <property type="project" value="TreeGrafter"/>
</dbReference>
<dbReference type="FunFam" id="2.30.42.10:FF:000063">
    <property type="entry name" value="Peptidase, S41 family"/>
    <property type="match status" value="1"/>
</dbReference>
<dbReference type="RefSeq" id="WP_209407059.1">
    <property type="nucleotide sequence ID" value="NZ_JAGIYQ010000014.1"/>
</dbReference>
<dbReference type="Gene3D" id="1.10.101.10">
    <property type="entry name" value="PGBD-like superfamily/PGBD"/>
    <property type="match status" value="1"/>
</dbReference>
<dbReference type="GO" id="GO:0008236">
    <property type="term" value="F:serine-type peptidase activity"/>
    <property type="evidence" value="ECO:0007669"/>
    <property type="project" value="UniProtKB-KW"/>
</dbReference>
<dbReference type="CDD" id="cd07560">
    <property type="entry name" value="Peptidase_S41_CPP"/>
    <property type="match status" value="1"/>
</dbReference>
<feature type="domain" description="PDZ" evidence="6">
    <location>
        <begin position="94"/>
        <end position="166"/>
    </location>
</feature>
<dbReference type="InterPro" id="IPR036366">
    <property type="entry name" value="PGBDSf"/>
</dbReference>
<dbReference type="AlphaFoldDB" id="A0A940NK00"/>
<dbReference type="InterPro" id="IPR004447">
    <property type="entry name" value="Peptidase_S41A"/>
</dbReference>
<dbReference type="InterPro" id="IPR001478">
    <property type="entry name" value="PDZ"/>
</dbReference>
<dbReference type="InterPro" id="IPR002477">
    <property type="entry name" value="Peptidoglycan-bd-like"/>
</dbReference>
<dbReference type="GO" id="GO:0007165">
    <property type="term" value="P:signal transduction"/>
    <property type="evidence" value="ECO:0007669"/>
    <property type="project" value="TreeGrafter"/>
</dbReference>
<dbReference type="Proteomes" id="UP000682134">
    <property type="component" value="Unassembled WGS sequence"/>
</dbReference>
<keyword evidence="3 5" id="KW-0378">Hydrolase</keyword>
<keyword evidence="8" id="KW-1185">Reference proteome</keyword>
<evidence type="ECO:0000313" key="7">
    <source>
        <dbReference type="EMBL" id="MBP0726714.1"/>
    </source>
</evidence>
<dbReference type="Pfam" id="PF22694">
    <property type="entry name" value="CtpB_N-like"/>
    <property type="match status" value="1"/>
</dbReference>
<dbReference type="PROSITE" id="PS50106">
    <property type="entry name" value="PDZ"/>
    <property type="match status" value="1"/>
</dbReference>
<dbReference type="EMBL" id="JAGIYQ010000014">
    <property type="protein sequence ID" value="MBP0726714.1"/>
    <property type="molecule type" value="Genomic_DNA"/>
</dbReference>
<comment type="caution">
    <text evidence="7">The sequence shown here is derived from an EMBL/GenBank/DDBJ whole genome shotgun (WGS) entry which is preliminary data.</text>
</comment>
<name>A0A940NK00_9BACI</name>